<sequence length="89" mass="10009">MRDSAVVLWIGGEAKNQQMCKFAFGSTGKATFPDSQCQSNRPNLCEKAKLEQIFDYDSQGQSNVLWKCVVLRGEGKLFRVWKAGVRSPH</sequence>
<accession>A0A0P1AGU5</accession>
<proteinExistence type="predicted"/>
<keyword evidence="2" id="KW-1185">Reference proteome</keyword>
<dbReference type="GeneID" id="36405113"/>
<evidence type="ECO:0000313" key="1">
    <source>
        <dbReference type="EMBL" id="CEG39824.1"/>
    </source>
</evidence>
<reference evidence="2" key="1">
    <citation type="submission" date="2014-09" db="EMBL/GenBank/DDBJ databases">
        <authorList>
            <person name="Sharma Rahul"/>
            <person name="Thines Marco"/>
        </authorList>
    </citation>
    <scope>NUCLEOTIDE SEQUENCE [LARGE SCALE GENOMIC DNA]</scope>
</reference>
<evidence type="ECO:0000313" key="2">
    <source>
        <dbReference type="Proteomes" id="UP000054928"/>
    </source>
</evidence>
<dbReference type="AlphaFoldDB" id="A0A0P1AGU5"/>
<protein>
    <submittedName>
        <fullName evidence="1">Uncharacterized protein</fullName>
    </submittedName>
</protein>
<name>A0A0P1AGU5_PLAHL</name>
<dbReference type="EMBL" id="CCYD01000442">
    <property type="protein sequence ID" value="CEG39824.1"/>
    <property type="molecule type" value="Genomic_DNA"/>
</dbReference>
<dbReference type="RefSeq" id="XP_024576193.1">
    <property type="nucleotide sequence ID" value="XM_024725413.1"/>
</dbReference>
<dbReference type="Proteomes" id="UP000054928">
    <property type="component" value="Unassembled WGS sequence"/>
</dbReference>
<organism evidence="1 2">
    <name type="scientific">Plasmopara halstedii</name>
    <name type="common">Downy mildew of sunflower</name>
    <dbReference type="NCBI Taxonomy" id="4781"/>
    <lineage>
        <taxon>Eukaryota</taxon>
        <taxon>Sar</taxon>
        <taxon>Stramenopiles</taxon>
        <taxon>Oomycota</taxon>
        <taxon>Peronosporomycetes</taxon>
        <taxon>Peronosporales</taxon>
        <taxon>Peronosporaceae</taxon>
        <taxon>Plasmopara</taxon>
    </lineage>
</organism>